<dbReference type="PANTHER" id="PTHR11461">
    <property type="entry name" value="SERINE PROTEASE INHIBITOR, SERPIN"/>
    <property type="match status" value="1"/>
</dbReference>
<comment type="subunit">
    <text evidence="3">Homodimer.</text>
</comment>
<sequence length="408" mass="45497">MSPLLALGLLVAGLWPTGHCLLEGTLAPEIVTQEAQHTRTPVESLQLASSNIDFTVSLYKQLASKTPTKNVVFSPLSISIALAFLSLGARDTTLTEILEGLKFNLTETPDTEVHRGFQHLLRTLSQPSAERQLSVGNAMFVSEQLQLLDKFRDDARALYASEAFPTNFQDSAAAERLINDYVKNRTRGKIVRLVKDLDLHTAMVLVNYIFLKAKWKTPFDPRDTFKSKFYVTKRRQVNVPMMSLEDVRLPYFRDRLLNCTVVELRYTSNDSALFVLPDEGTMEALEAVLFPEMLRSWRDSLRMSTMTNMRGQGTCPVGALGQAAHLWPTPSMGANALAFPQMVHKTVLDVAEEGTEAAAATGTKIVFLSGRIGPQLIVSFNRPFLLSIHHDDTQDILFWAKVTNPNQA</sequence>
<evidence type="ECO:0000313" key="11">
    <source>
        <dbReference type="Proteomes" id="UP000475037"/>
    </source>
</evidence>
<keyword evidence="11" id="KW-1185">Reference proteome</keyword>
<dbReference type="SUPFAM" id="SSF56574">
    <property type="entry name" value="Serpins"/>
    <property type="match status" value="1"/>
</dbReference>
<dbReference type="Gene3D" id="6.20.40.10">
    <property type="match status" value="1"/>
</dbReference>
<keyword evidence="8" id="KW-0732">Signal</keyword>
<gene>
    <name evidence="10" type="primary">Serpina38</name>
    <name evidence="10" type="ORF">FOF47_R19330</name>
</gene>
<comment type="caution">
    <text evidence="10">The sequence shown here is derived from an EMBL/GenBank/DDBJ whole genome shotgun (WGS) entry which is preliminary data.</text>
</comment>
<feature type="non-terminal residue" evidence="10">
    <location>
        <position position="408"/>
    </location>
</feature>
<accession>A0A6G1ACV8</accession>
<evidence type="ECO:0000256" key="5">
    <source>
        <dbReference type="ARBA" id="ARBA00022900"/>
    </source>
</evidence>
<keyword evidence="5" id="KW-0722">Serine protease inhibitor</keyword>
<dbReference type="Gene3D" id="3.30.497.10">
    <property type="entry name" value="Antithrombin, subunit I, domain 2"/>
    <property type="match status" value="1"/>
</dbReference>
<comment type="similarity">
    <text evidence="2 7">Belongs to the serpin family.</text>
</comment>
<evidence type="ECO:0000259" key="9">
    <source>
        <dbReference type="SMART" id="SM00093"/>
    </source>
</evidence>
<dbReference type="SMART" id="SM00093">
    <property type="entry name" value="SERPIN"/>
    <property type="match status" value="1"/>
</dbReference>
<dbReference type="InterPro" id="IPR023796">
    <property type="entry name" value="Serpin_dom"/>
</dbReference>
<name>A0A6G1ACV8_CROCR</name>
<evidence type="ECO:0000313" key="10">
    <source>
        <dbReference type="EMBL" id="KAF0873414.1"/>
    </source>
</evidence>
<dbReference type="Gene3D" id="2.10.310.10">
    <property type="entry name" value="Serpins superfamily"/>
    <property type="match status" value="1"/>
</dbReference>
<dbReference type="GO" id="GO:0004867">
    <property type="term" value="F:serine-type endopeptidase inhibitor activity"/>
    <property type="evidence" value="ECO:0007669"/>
    <property type="project" value="UniProtKB-KW"/>
</dbReference>
<evidence type="ECO:0000256" key="2">
    <source>
        <dbReference type="ARBA" id="ARBA00009500"/>
    </source>
</evidence>
<dbReference type="Proteomes" id="UP000475037">
    <property type="component" value="Unassembled WGS sequence"/>
</dbReference>
<dbReference type="InterPro" id="IPR000215">
    <property type="entry name" value="Serpin_fam"/>
</dbReference>
<dbReference type="GO" id="GO:0005615">
    <property type="term" value="C:extracellular space"/>
    <property type="evidence" value="ECO:0007669"/>
    <property type="project" value="InterPro"/>
</dbReference>
<dbReference type="EMBL" id="VOAJ01005846">
    <property type="protein sequence ID" value="KAF0873414.1"/>
    <property type="molecule type" value="Genomic_DNA"/>
</dbReference>
<dbReference type="FunFam" id="3.30.497.10:FF:000001">
    <property type="entry name" value="Serine protease inhibitor"/>
    <property type="match status" value="1"/>
</dbReference>
<dbReference type="InterPro" id="IPR036186">
    <property type="entry name" value="Serpin_sf"/>
</dbReference>
<evidence type="ECO:0000256" key="3">
    <source>
        <dbReference type="ARBA" id="ARBA00011738"/>
    </source>
</evidence>
<evidence type="ECO:0000256" key="6">
    <source>
        <dbReference type="ARBA" id="ARBA00023329"/>
    </source>
</evidence>
<keyword evidence="4" id="KW-0646">Protease inhibitor</keyword>
<dbReference type="Gene3D" id="2.30.39.10">
    <property type="entry name" value="Alpha-1-antitrypsin, domain 1"/>
    <property type="match status" value="1"/>
</dbReference>
<proteinExistence type="inferred from homology"/>
<dbReference type="GO" id="GO:0042583">
    <property type="term" value="C:chromaffin granule"/>
    <property type="evidence" value="ECO:0007669"/>
    <property type="project" value="UniProtKB-SubCell"/>
</dbReference>
<organism evidence="10 11">
    <name type="scientific">Crocuta crocuta</name>
    <name type="common">Spotted hyena</name>
    <dbReference type="NCBI Taxonomy" id="9678"/>
    <lineage>
        <taxon>Eukaryota</taxon>
        <taxon>Metazoa</taxon>
        <taxon>Chordata</taxon>
        <taxon>Craniata</taxon>
        <taxon>Vertebrata</taxon>
        <taxon>Euteleostomi</taxon>
        <taxon>Mammalia</taxon>
        <taxon>Eutheria</taxon>
        <taxon>Laurasiatheria</taxon>
        <taxon>Carnivora</taxon>
        <taxon>Feliformia</taxon>
        <taxon>Hyaenidae</taxon>
        <taxon>Crocuta</taxon>
    </lineage>
</organism>
<feature type="chain" id="PRO_5026131513" evidence="8">
    <location>
        <begin position="21"/>
        <end position="408"/>
    </location>
</feature>
<reference evidence="10 11" key="1">
    <citation type="submission" date="2019-11" db="EMBL/GenBank/DDBJ databases">
        <authorList>
            <person name="Yang C."/>
            <person name="Li F."/>
        </authorList>
    </citation>
    <scope>NUCLEOTIDE SEQUENCE [LARGE SCALE GENOMIC DNA]</scope>
    <source>
        <strain evidence="10">KB4526</strain>
        <tissue evidence="10">Muscle</tissue>
    </source>
</reference>
<evidence type="ECO:0000256" key="7">
    <source>
        <dbReference type="RuleBase" id="RU000411"/>
    </source>
</evidence>
<feature type="domain" description="Serpin" evidence="9">
    <location>
        <begin position="56"/>
        <end position="405"/>
    </location>
</feature>
<evidence type="ECO:0000256" key="4">
    <source>
        <dbReference type="ARBA" id="ARBA00022690"/>
    </source>
</evidence>
<dbReference type="FunFam" id="2.30.39.10:FF:000002">
    <property type="entry name" value="Serpin family D member 1"/>
    <property type="match status" value="1"/>
</dbReference>
<dbReference type="InterPro" id="IPR042178">
    <property type="entry name" value="Serpin_sf_1"/>
</dbReference>
<feature type="signal peptide" evidence="8">
    <location>
        <begin position="1"/>
        <end position="20"/>
    </location>
</feature>
<protein>
    <submittedName>
        <fullName evidence="10">SPA38 protein</fullName>
    </submittedName>
</protein>
<comment type="subcellular location">
    <subcellularLocation>
        <location evidence="1">Cytoplasmic vesicle</location>
        <location evidence="1">Secretory vesicle</location>
        <location evidence="1">Chromaffin granule</location>
    </subcellularLocation>
</comment>
<dbReference type="Pfam" id="PF00079">
    <property type="entry name" value="Serpin"/>
    <property type="match status" value="2"/>
</dbReference>
<evidence type="ECO:0000256" key="8">
    <source>
        <dbReference type="SAM" id="SignalP"/>
    </source>
</evidence>
<feature type="non-terminal residue" evidence="10">
    <location>
        <position position="1"/>
    </location>
</feature>
<dbReference type="InterPro" id="IPR042185">
    <property type="entry name" value="Serpin_sf_2"/>
</dbReference>
<dbReference type="PANTHER" id="PTHR11461:SF145">
    <property type="entry name" value="ALPHA-1-ANTICHYMOTRYPSIN"/>
    <property type="match status" value="1"/>
</dbReference>
<dbReference type="PROSITE" id="PS00284">
    <property type="entry name" value="SERPIN"/>
    <property type="match status" value="1"/>
</dbReference>
<dbReference type="InterPro" id="IPR023795">
    <property type="entry name" value="Serpin_CS"/>
</dbReference>
<evidence type="ECO:0000256" key="1">
    <source>
        <dbReference type="ARBA" id="ARBA00004248"/>
    </source>
</evidence>
<dbReference type="AlphaFoldDB" id="A0A6G1ACV8"/>
<keyword evidence="6" id="KW-0968">Cytoplasmic vesicle</keyword>